<dbReference type="InterPro" id="IPR002931">
    <property type="entry name" value="Transglutaminase-like"/>
</dbReference>
<reference evidence="5" key="1">
    <citation type="submission" date="2017-06" db="EMBL/GenBank/DDBJ databases">
        <authorList>
            <person name="Varghese N."/>
            <person name="Submissions S."/>
        </authorList>
    </citation>
    <scope>NUCLEOTIDE SEQUENCE [LARGE SCALE GENOMIC DNA]</scope>
    <source>
        <strain evidence="5">DSM 45423</strain>
    </source>
</reference>
<evidence type="ECO:0000313" key="4">
    <source>
        <dbReference type="EMBL" id="SNS06846.1"/>
    </source>
</evidence>
<dbReference type="InterPro" id="IPR052901">
    <property type="entry name" value="Bact_TGase-like"/>
</dbReference>
<evidence type="ECO:0000256" key="2">
    <source>
        <dbReference type="SAM" id="Phobius"/>
    </source>
</evidence>
<evidence type="ECO:0000313" key="5">
    <source>
        <dbReference type="Proteomes" id="UP000198386"/>
    </source>
</evidence>
<feature type="compositionally biased region" description="Basic and acidic residues" evidence="1">
    <location>
        <begin position="605"/>
        <end position="614"/>
    </location>
</feature>
<protein>
    <submittedName>
        <fullName evidence="4">Transglutaminase-like superfamily protein</fullName>
    </submittedName>
</protein>
<proteinExistence type="predicted"/>
<feature type="transmembrane region" description="Helical" evidence="2">
    <location>
        <begin position="168"/>
        <end position="190"/>
    </location>
</feature>
<dbReference type="OrthoDB" id="9804023at2"/>
<dbReference type="PANTHER" id="PTHR42736:SF1">
    <property type="entry name" value="PROTEIN-GLUTAMINE GAMMA-GLUTAMYLTRANSFERASE"/>
    <property type="match status" value="1"/>
</dbReference>
<evidence type="ECO:0000256" key="1">
    <source>
        <dbReference type="SAM" id="MobiDB-lite"/>
    </source>
</evidence>
<evidence type="ECO:0000259" key="3">
    <source>
        <dbReference type="SMART" id="SM00460"/>
    </source>
</evidence>
<feature type="transmembrane region" description="Helical" evidence="2">
    <location>
        <begin position="104"/>
        <end position="129"/>
    </location>
</feature>
<dbReference type="PANTHER" id="PTHR42736">
    <property type="entry name" value="PROTEIN-GLUTAMINE GAMMA-GLUTAMYLTRANSFERASE"/>
    <property type="match status" value="1"/>
</dbReference>
<feature type="compositionally biased region" description="Low complexity" evidence="1">
    <location>
        <begin position="637"/>
        <end position="650"/>
    </location>
</feature>
<dbReference type="RefSeq" id="WP_089403353.1">
    <property type="nucleotide sequence ID" value="NZ_FZOH01000002.1"/>
</dbReference>
<feature type="domain" description="Transglutaminase-like" evidence="3">
    <location>
        <begin position="519"/>
        <end position="589"/>
    </location>
</feature>
<feature type="region of interest" description="Disordered" evidence="1">
    <location>
        <begin position="1"/>
        <end position="39"/>
    </location>
</feature>
<keyword evidence="2" id="KW-0812">Transmembrane</keyword>
<dbReference type="Pfam" id="PF11992">
    <property type="entry name" value="TgpA_N"/>
    <property type="match status" value="1"/>
</dbReference>
<dbReference type="Gene3D" id="3.10.620.30">
    <property type="match status" value="1"/>
</dbReference>
<dbReference type="Pfam" id="PF01841">
    <property type="entry name" value="Transglut_core"/>
    <property type="match status" value="1"/>
</dbReference>
<feature type="transmembrane region" description="Helical" evidence="2">
    <location>
        <begin position="220"/>
        <end position="236"/>
    </location>
</feature>
<gene>
    <name evidence="4" type="ORF">SAMN04488107_1161</name>
</gene>
<dbReference type="InterPro" id="IPR038765">
    <property type="entry name" value="Papain-like_cys_pep_sf"/>
</dbReference>
<organism evidence="4 5">
    <name type="scientific">Geodermatophilus saharensis</name>
    <dbReference type="NCBI Taxonomy" id="1137994"/>
    <lineage>
        <taxon>Bacteria</taxon>
        <taxon>Bacillati</taxon>
        <taxon>Actinomycetota</taxon>
        <taxon>Actinomycetes</taxon>
        <taxon>Geodermatophilales</taxon>
        <taxon>Geodermatophilaceae</taxon>
        <taxon>Geodermatophilus</taxon>
    </lineage>
</organism>
<feature type="transmembrane region" description="Helical" evidence="2">
    <location>
        <begin position="197"/>
        <end position="214"/>
    </location>
</feature>
<dbReference type="EMBL" id="FZOH01000002">
    <property type="protein sequence ID" value="SNS06846.1"/>
    <property type="molecule type" value="Genomic_DNA"/>
</dbReference>
<keyword evidence="5" id="KW-1185">Reference proteome</keyword>
<dbReference type="InterPro" id="IPR021878">
    <property type="entry name" value="TgpA_N"/>
</dbReference>
<sequence>MTTLAPPPAPSAPLPPPRPPTPAARPTPARPAAAGQHDGPTTLAAAVATALGACALLPVFTRPAWLPPALAAIAVVALTGLALRAAGPALWEWASGGRPAPARVAAAGVPLVPLAQLAALTSLMTALFAPDRALAGWLPTPRSLRDLAVVLTDGSAELREQATPALPLTGLLALTVLLVGMVAVTVDLIAVGGRQPALAGLGLLVLFCVPVSTVTGDVGLVALAAPAAGLALLLWSDQARRLTRRARRAGRGSGAGAAAAAGTALAALAAALVVGSLVPTLPEGRLAAGFGPGGGGGGATGTALDPAAALQGQLTLPEPIDLLRVDASVPDPGYLRVVTLDAYDAEQGWTIGNLDGESSVAQSQDLAPLPGRRDGRRVEATITAIGHDDRFLPVLPSPLRVQIADPEAWRFDPATGTVFGRDVTTARTSYRVGAVQAQPSEEELLEAGPLAPGNPVLERGTALPPLDPEVTDLVARLTAGAASPYEAVRAIHDHFSRANGFVYSLATAPGTAGDDLARFLRFKQGYCEQYAGAMAAMVRAAGIPARVALGYTPGRLQPGGSRLITSDDAHAWVEVYFDDLGWIPFDPTPIDSDRAVDLPWAPRPADQEVLERPTDVPTAPTPVQPTPAPRQDRLDDGAQQGSAAAGQTSSARPVLVGAGVLLGLAALVATPAGARALQRRRRVADGSPGALWDELAATARDLGLPWDPALTPRRQAAALARALGPGRGGGSRPGAGDAVERLARAEEAARYGPPGAASGDPAAVAALRTARHGLVAAVPARTRLLARLWPASLVEGLGGTARALLGRLPRRTA</sequence>
<feature type="compositionally biased region" description="Pro residues" evidence="1">
    <location>
        <begin position="619"/>
        <end position="628"/>
    </location>
</feature>
<dbReference type="Proteomes" id="UP000198386">
    <property type="component" value="Unassembled WGS sequence"/>
</dbReference>
<dbReference type="InterPro" id="IPR025403">
    <property type="entry name" value="TgpA-like_C"/>
</dbReference>
<name>A0A239BGD1_9ACTN</name>
<dbReference type="Pfam" id="PF13559">
    <property type="entry name" value="DUF4129"/>
    <property type="match status" value="1"/>
</dbReference>
<dbReference type="SMART" id="SM00460">
    <property type="entry name" value="TGc"/>
    <property type="match status" value="1"/>
</dbReference>
<feature type="compositionally biased region" description="Pro residues" evidence="1">
    <location>
        <begin position="1"/>
        <end position="29"/>
    </location>
</feature>
<feature type="transmembrane region" description="Helical" evidence="2">
    <location>
        <begin position="257"/>
        <end position="278"/>
    </location>
</feature>
<dbReference type="SUPFAM" id="SSF54001">
    <property type="entry name" value="Cysteine proteinases"/>
    <property type="match status" value="1"/>
</dbReference>
<dbReference type="AlphaFoldDB" id="A0A239BGD1"/>
<feature type="region of interest" description="Disordered" evidence="1">
    <location>
        <begin position="604"/>
        <end position="650"/>
    </location>
</feature>
<keyword evidence="2" id="KW-1133">Transmembrane helix</keyword>
<feature type="transmembrane region" description="Helical" evidence="2">
    <location>
        <begin position="65"/>
        <end position="83"/>
    </location>
</feature>
<accession>A0A239BGD1</accession>
<keyword evidence="2" id="KW-0472">Membrane</keyword>